<comment type="caution">
    <text evidence="2">The sequence shown here is derived from an EMBL/GenBank/DDBJ whole genome shotgun (WGS) entry which is preliminary data.</text>
</comment>
<evidence type="ECO:0000313" key="3">
    <source>
        <dbReference type="Proteomes" id="UP000238296"/>
    </source>
</evidence>
<keyword evidence="1" id="KW-0472">Membrane</keyword>
<reference evidence="2 3" key="1">
    <citation type="journal article" date="2017" name="Int. J. Syst. Evol. Microbiol.">
        <title>Mycobacterium talmoniae sp. nov., a slowly growing mycobacterium isolated from human respiratory samples.</title>
        <authorList>
            <person name="Davidson R.M."/>
            <person name="DeGroote M.A."/>
            <person name="Marola J.L."/>
            <person name="Buss S."/>
            <person name="Jones V."/>
            <person name="McNeil M.R."/>
            <person name="Freifeld A.G."/>
            <person name="Elaine Epperson L."/>
            <person name="Hasan N.A."/>
            <person name="Jackson M."/>
            <person name="Iwen P.C."/>
            <person name="Salfinger M."/>
            <person name="Strong M."/>
        </authorList>
    </citation>
    <scope>NUCLEOTIDE SEQUENCE [LARGE SCALE GENOMIC DNA]</scope>
    <source>
        <strain evidence="2 3">ATCC BAA-2683</strain>
    </source>
</reference>
<dbReference type="AlphaFoldDB" id="A0A2S8BRB9"/>
<evidence type="ECO:0000256" key="1">
    <source>
        <dbReference type="SAM" id="Phobius"/>
    </source>
</evidence>
<gene>
    <name evidence="2" type="ORF">C1Y40_00595</name>
</gene>
<keyword evidence="1" id="KW-1133">Transmembrane helix</keyword>
<accession>A0A2S8BRB9</accession>
<sequence>MGQASGRAIRASLITVVVTDMVLTLLFWGNNTGVQISG</sequence>
<name>A0A2S8BRB9_9MYCO</name>
<dbReference type="Proteomes" id="UP000238296">
    <property type="component" value="Unassembled WGS sequence"/>
</dbReference>
<dbReference type="EMBL" id="PPEA01000090">
    <property type="protein sequence ID" value="PQM49204.1"/>
    <property type="molecule type" value="Genomic_DNA"/>
</dbReference>
<protein>
    <recommendedName>
        <fullName evidence="4">ABC transporter permease</fullName>
    </recommendedName>
</protein>
<feature type="transmembrane region" description="Helical" evidence="1">
    <location>
        <begin position="12"/>
        <end position="29"/>
    </location>
</feature>
<evidence type="ECO:0000313" key="2">
    <source>
        <dbReference type="EMBL" id="PQM49204.1"/>
    </source>
</evidence>
<keyword evidence="1" id="KW-0812">Transmembrane</keyword>
<organism evidence="2 3">
    <name type="scientific">Mycobacterium talmoniae</name>
    <dbReference type="NCBI Taxonomy" id="1858794"/>
    <lineage>
        <taxon>Bacteria</taxon>
        <taxon>Bacillati</taxon>
        <taxon>Actinomycetota</taxon>
        <taxon>Actinomycetes</taxon>
        <taxon>Mycobacteriales</taxon>
        <taxon>Mycobacteriaceae</taxon>
        <taxon>Mycobacterium</taxon>
    </lineage>
</organism>
<proteinExistence type="predicted"/>
<evidence type="ECO:0008006" key="4">
    <source>
        <dbReference type="Google" id="ProtNLM"/>
    </source>
</evidence>